<evidence type="ECO:0000313" key="2">
    <source>
        <dbReference type="Proteomes" id="UP000793456"/>
    </source>
</evidence>
<dbReference type="Proteomes" id="UP000793456">
    <property type="component" value="Chromosome VII"/>
</dbReference>
<proteinExistence type="predicted"/>
<dbReference type="EMBL" id="CM011680">
    <property type="protein sequence ID" value="TMS17840.1"/>
    <property type="molecule type" value="Genomic_DNA"/>
</dbReference>
<evidence type="ECO:0000313" key="1">
    <source>
        <dbReference type="EMBL" id="TMS17840.1"/>
    </source>
</evidence>
<gene>
    <name evidence="1" type="ORF">E3U43_001909</name>
</gene>
<accession>A0ACD3REQ6</accession>
<name>A0ACD3REQ6_LARCR</name>
<keyword evidence="2" id="KW-1185">Reference proteome</keyword>
<organism evidence="1 2">
    <name type="scientific">Larimichthys crocea</name>
    <name type="common">Large yellow croaker</name>
    <name type="synonym">Pseudosciaena crocea</name>
    <dbReference type="NCBI Taxonomy" id="215358"/>
    <lineage>
        <taxon>Eukaryota</taxon>
        <taxon>Metazoa</taxon>
        <taxon>Chordata</taxon>
        <taxon>Craniata</taxon>
        <taxon>Vertebrata</taxon>
        <taxon>Euteleostomi</taxon>
        <taxon>Actinopterygii</taxon>
        <taxon>Neopterygii</taxon>
        <taxon>Teleostei</taxon>
        <taxon>Neoteleostei</taxon>
        <taxon>Acanthomorphata</taxon>
        <taxon>Eupercaria</taxon>
        <taxon>Sciaenidae</taxon>
        <taxon>Larimichthys</taxon>
    </lineage>
</organism>
<sequence length="287" mass="31428">MADPSSSPIRLGFLSELHINLRLPLMYPPSFHTHQFQLHHPPWPRQHPSGWASSQPNYPLSWTAGAAGIPSDSEALWGQLYMDEPPPERMDGAEASRAPSSKREISGGSRSSHLSQELDIKPVRLSSGPAESSESSRASSQASREKRKKREKRSQRTSTDRERRSSQESSRTSSAIVIAAATVAQSSESDASLEKSRTSTSRRRRIRSAGLAIGSPEVEKVAKERTRSNRDDSESHKEDSQSTGGELGSPIDDFRSQKVGNQSSDDKSESCSGESGSQKDEESEVLV</sequence>
<reference evidence="1" key="1">
    <citation type="submission" date="2018-11" db="EMBL/GenBank/DDBJ databases">
        <title>The sequence and de novo assembly of Larimichthys crocea genome using PacBio and Hi-C technologies.</title>
        <authorList>
            <person name="Xu P."/>
            <person name="Chen B."/>
            <person name="Zhou Z."/>
            <person name="Ke Q."/>
            <person name="Wu Y."/>
            <person name="Bai H."/>
            <person name="Pu F."/>
        </authorList>
    </citation>
    <scope>NUCLEOTIDE SEQUENCE</scope>
    <source>
        <tissue evidence="1">Muscle</tissue>
    </source>
</reference>
<comment type="caution">
    <text evidence="1">The sequence shown here is derived from an EMBL/GenBank/DDBJ whole genome shotgun (WGS) entry which is preliminary data.</text>
</comment>
<protein>
    <submittedName>
        <fullName evidence="1">Uncharacterized protein</fullName>
    </submittedName>
</protein>